<dbReference type="SUPFAM" id="SSF49265">
    <property type="entry name" value="Fibronectin type III"/>
    <property type="match status" value="1"/>
</dbReference>
<dbReference type="PROSITE" id="PS50853">
    <property type="entry name" value="FN3"/>
    <property type="match status" value="1"/>
</dbReference>
<evidence type="ECO:0000313" key="7">
    <source>
        <dbReference type="Proteomes" id="UP000550401"/>
    </source>
</evidence>
<reference evidence="6 7" key="1">
    <citation type="submission" date="2020-07" db="EMBL/GenBank/DDBJ databases">
        <title>Genomic Encyclopedia of Type Strains, Phase IV (KMG-V): Genome sequencing to study the core and pangenomes of soil and plant-associated prokaryotes.</title>
        <authorList>
            <person name="Whitman W."/>
        </authorList>
    </citation>
    <scope>NUCLEOTIDE SEQUENCE [LARGE SCALE GENOMIC DNA]</scope>
    <source>
        <strain evidence="6 7">RH2WT43</strain>
    </source>
</reference>
<keyword evidence="7" id="KW-1185">Reference proteome</keyword>
<dbReference type="GO" id="GO:0006508">
    <property type="term" value="P:proteolysis"/>
    <property type="evidence" value="ECO:0007669"/>
    <property type="project" value="UniProtKB-KW"/>
</dbReference>
<dbReference type="SUPFAM" id="SSF49785">
    <property type="entry name" value="Galactose-binding domain-like"/>
    <property type="match status" value="1"/>
</dbReference>
<sequence>MTLLKRCRLASTTLVVLGLAWSASVLAAGPRTKEEQAAGQMQVGVSYHSDVSLPLYIMTTTWQEHNMEEAANEAAENPSWGFPVHHVDSVDPVVQNLTSPVSMMPLPILNFDGQPNGCGCAPPDTDGEVGATQYVQMTNGGVQIFNKTTGASVLGPVSTASFWTGFGGVCENNGHGDPVVLYDQIAQRWVISQFAAATSNITDECIAVSTTPDATGTYNRYGFHLGSNFYDYPHLGVWPDGYYMSMNVFNAAGTAYLGPQPFAFDRTKMLAGTPVTTFISTAAPLGATFAPFLPADLDGSALPPAGAPNPFVLFPDTGNYDMYRFHVDFTTPANSTFTAVAGSPAAAGFTAACTAGRACVPQIGNVAADRLDGIADRLMFRLAYRNINGHESLLGNYTVQSNSVTGVRWFELRSVTSGTPTVFQEGTYQPDTDWRWMGSIAMDTNGNIALGYSASSPTINPQLRYAGRLSGDPIGTLPQAEAHLFDGAGHQTGTGNRWGDYSDLTVDPVDDCTFWFTSEYYATTGTFGWKTRIGSFKFPSCSQAPGFSLSPTPASVSVCAGTPANYSVGVGSVSGFSGSVTLALAGNPAPSSGTFTPNPVTAGGSSALAINTTGVASGTYPMTINGTAAGASNQSASINMTVFAAVPGAPTLTAPANGVNGVALRPTFTWTGSNTESYKIDVATDAGFGSIVLTQTVTGTTFTPTVDLTGNTTYFWRVTPTNACGAGAVSSTFSFTTANLICRSPALAIPDNNPTGVNDNLVVTDPSGATLTDLKLVIKATHTWVGDLKFTLSKAPGSSIVIDRPGYTGSGFGCGSDNIDVIIDDTSATLVENQCNTTPPALSGNVKPNNPLATPFIGQTLAGTWTLNVSDNASGDTGTVDQWCLVPATSGGPTTYTVGGTVGGLTGSGLVLSLNAGAQTLPVAANGAFTFPTGLANGAAYAVTVGTQPSGQTCSVANGSGTISGANVTNVAVTCAANPTYTIGGTVSGLSGSGLVLSLNAGAQTLPVSTNGTFTFPTAVADGTAYAVTIGTQPAGQACSVTNGSGTVSGANVTNVAVTCANNTYSVGGTVSGLVGNSVTLSLNGTESLPVASNGSFTFSTMLAGGAAYAVTVQTQPTSPPEVCTVTNGSGTIAGANVTSVQVTCLDQIFADGFELP</sequence>
<organism evidence="6 7">
    <name type="scientific">Dokdonella fugitiva</name>
    <dbReference type="NCBI Taxonomy" id="328517"/>
    <lineage>
        <taxon>Bacteria</taxon>
        <taxon>Pseudomonadati</taxon>
        <taxon>Pseudomonadota</taxon>
        <taxon>Gammaproteobacteria</taxon>
        <taxon>Lysobacterales</taxon>
        <taxon>Rhodanobacteraceae</taxon>
        <taxon>Dokdonella</taxon>
    </lineage>
</organism>
<keyword evidence="3" id="KW-0732">Signal</keyword>
<dbReference type="Pfam" id="PF01483">
    <property type="entry name" value="P_proprotein"/>
    <property type="match status" value="1"/>
</dbReference>
<dbReference type="InterPro" id="IPR003961">
    <property type="entry name" value="FN3_dom"/>
</dbReference>
<dbReference type="InterPro" id="IPR002884">
    <property type="entry name" value="P_dom"/>
</dbReference>
<feature type="domain" description="P/Homo B" evidence="5">
    <location>
        <begin position="728"/>
        <end position="895"/>
    </location>
</feature>
<dbReference type="Proteomes" id="UP000550401">
    <property type="component" value="Unassembled WGS sequence"/>
</dbReference>
<keyword evidence="2" id="KW-0378">Hydrolase</keyword>
<evidence type="ECO:0000259" key="5">
    <source>
        <dbReference type="PROSITE" id="PS51829"/>
    </source>
</evidence>
<dbReference type="InterPro" id="IPR036116">
    <property type="entry name" value="FN3_sf"/>
</dbReference>
<comment type="caution">
    <text evidence="6">The sequence shown here is derived from an EMBL/GenBank/DDBJ whole genome shotgun (WGS) entry which is preliminary data.</text>
</comment>
<feature type="domain" description="Fibronectin type-III" evidence="4">
    <location>
        <begin position="646"/>
        <end position="740"/>
    </location>
</feature>
<dbReference type="RefSeq" id="WP_182532937.1">
    <property type="nucleotide sequence ID" value="NZ_JACGXL010000008.1"/>
</dbReference>
<feature type="chain" id="PRO_5032879723" description="Proprotein convertase P-domain-containing protein" evidence="3">
    <location>
        <begin position="28"/>
        <end position="1157"/>
    </location>
</feature>
<dbReference type="InterPro" id="IPR008979">
    <property type="entry name" value="Galactose-bd-like_sf"/>
</dbReference>
<dbReference type="InterPro" id="IPR013783">
    <property type="entry name" value="Ig-like_fold"/>
</dbReference>
<feature type="signal peptide" evidence="3">
    <location>
        <begin position="1"/>
        <end position="27"/>
    </location>
</feature>
<evidence type="ECO:0008006" key="8">
    <source>
        <dbReference type="Google" id="ProtNLM"/>
    </source>
</evidence>
<keyword evidence="1" id="KW-0645">Protease</keyword>
<dbReference type="Gene3D" id="2.60.120.260">
    <property type="entry name" value="Galactose-binding domain-like"/>
    <property type="match status" value="1"/>
</dbReference>
<evidence type="ECO:0000313" key="6">
    <source>
        <dbReference type="EMBL" id="MBA8889913.1"/>
    </source>
</evidence>
<evidence type="ECO:0000256" key="1">
    <source>
        <dbReference type="ARBA" id="ARBA00022670"/>
    </source>
</evidence>
<accession>A0A839F4C6</accession>
<name>A0A839F4C6_9GAMM</name>
<evidence type="ECO:0000256" key="3">
    <source>
        <dbReference type="SAM" id="SignalP"/>
    </source>
</evidence>
<dbReference type="AlphaFoldDB" id="A0A839F4C6"/>
<gene>
    <name evidence="6" type="ORF">FHW12_004160</name>
</gene>
<proteinExistence type="predicted"/>
<dbReference type="GO" id="GO:0004252">
    <property type="term" value="F:serine-type endopeptidase activity"/>
    <property type="evidence" value="ECO:0007669"/>
    <property type="project" value="InterPro"/>
</dbReference>
<protein>
    <recommendedName>
        <fullName evidence="8">Proprotein convertase P-domain-containing protein</fullName>
    </recommendedName>
</protein>
<evidence type="ECO:0000259" key="4">
    <source>
        <dbReference type="PROSITE" id="PS50853"/>
    </source>
</evidence>
<evidence type="ECO:0000256" key="2">
    <source>
        <dbReference type="ARBA" id="ARBA00022801"/>
    </source>
</evidence>
<dbReference type="EMBL" id="JACGXL010000008">
    <property type="protein sequence ID" value="MBA8889913.1"/>
    <property type="molecule type" value="Genomic_DNA"/>
</dbReference>
<dbReference type="PROSITE" id="PS51829">
    <property type="entry name" value="P_HOMO_B"/>
    <property type="match status" value="1"/>
</dbReference>
<dbReference type="Gene3D" id="2.60.40.10">
    <property type="entry name" value="Immunoglobulins"/>
    <property type="match status" value="1"/>
</dbReference>